<keyword evidence="5" id="KW-1185">Reference proteome</keyword>
<dbReference type="InterPro" id="IPR002639">
    <property type="entry name" value="UreF"/>
</dbReference>
<organism evidence="4 5">
    <name type="scientific">Salinisphaera japonica YTM-1</name>
    <dbReference type="NCBI Taxonomy" id="1209778"/>
    <lineage>
        <taxon>Bacteria</taxon>
        <taxon>Pseudomonadati</taxon>
        <taxon>Pseudomonadota</taxon>
        <taxon>Gammaproteobacteria</taxon>
        <taxon>Salinisphaerales</taxon>
        <taxon>Salinisphaeraceae</taxon>
        <taxon>Salinisphaera</taxon>
    </lineage>
</organism>
<dbReference type="Pfam" id="PF01730">
    <property type="entry name" value="UreF"/>
    <property type="match status" value="1"/>
</dbReference>
<evidence type="ECO:0000313" key="5">
    <source>
        <dbReference type="Proteomes" id="UP000285310"/>
    </source>
</evidence>
<dbReference type="PANTHER" id="PTHR33620:SF1">
    <property type="entry name" value="UREASE ACCESSORY PROTEIN F"/>
    <property type="match status" value="1"/>
</dbReference>
<accession>A0A423Q0Y9</accession>
<dbReference type="PANTHER" id="PTHR33620">
    <property type="entry name" value="UREASE ACCESSORY PROTEIN F"/>
    <property type="match status" value="1"/>
</dbReference>
<keyword evidence="1 3" id="KW-0996">Nickel insertion</keyword>
<evidence type="ECO:0000256" key="3">
    <source>
        <dbReference type="HAMAP-Rule" id="MF_01385"/>
    </source>
</evidence>
<dbReference type="Gene3D" id="1.10.4190.10">
    <property type="entry name" value="Urease accessory protein UreF"/>
    <property type="match status" value="1"/>
</dbReference>
<proteinExistence type="inferred from homology"/>
<evidence type="ECO:0000256" key="1">
    <source>
        <dbReference type="ARBA" id="ARBA00022988"/>
    </source>
</evidence>
<reference evidence="4 5" key="1">
    <citation type="submission" date="2013-10" db="EMBL/GenBank/DDBJ databases">
        <title>Salinisphaera japonica YTM-1 Genome Sequencing.</title>
        <authorList>
            <person name="Lai Q."/>
            <person name="Li C."/>
            <person name="Shao Z."/>
        </authorList>
    </citation>
    <scope>NUCLEOTIDE SEQUENCE [LARGE SCALE GENOMIC DNA]</scope>
    <source>
        <strain evidence="4 5">YTM-1</strain>
    </source>
</reference>
<name>A0A423Q0Y9_9GAMM</name>
<dbReference type="OrthoDB" id="9798772at2"/>
<dbReference type="Proteomes" id="UP000285310">
    <property type="component" value="Unassembled WGS sequence"/>
</dbReference>
<sequence>MGDGQPGLALQRLLQLASPSLPVGAFAYSEGLETAVADGQITHVDAVADWLRGAFTYSVVPGDLAITQRLHTAWRAASIDDVTTWSARLLAMRETAERRAQERHLGHALANLLCAMDMTEAADWRLGRAHAPAVTFAALWALAATRWQIAVTDSLSAMAWAWLENQVLAAVKLVPLGQTAGQRLLFELAGDIPAGVARATALSDDQLGGSLPGLAMASAGHETLYSRLYRS</sequence>
<keyword evidence="2 3" id="KW-0143">Chaperone</keyword>
<dbReference type="EMBL" id="AYKG01000003">
    <property type="protein sequence ID" value="ROO31915.1"/>
    <property type="molecule type" value="Genomic_DNA"/>
</dbReference>
<comment type="function">
    <text evidence="3">Required for maturation of urease via the functional incorporation of the urease nickel metallocenter.</text>
</comment>
<dbReference type="InParanoid" id="A0A423Q0Y9"/>
<dbReference type="InterPro" id="IPR038277">
    <property type="entry name" value="UreF_sf"/>
</dbReference>
<dbReference type="GO" id="GO:0016151">
    <property type="term" value="F:nickel cation binding"/>
    <property type="evidence" value="ECO:0007669"/>
    <property type="project" value="UniProtKB-UniRule"/>
</dbReference>
<protein>
    <recommendedName>
        <fullName evidence="3">Urease accessory protein UreF</fullName>
    </recommendedName>
</protein>
<evidence type="ECO:0000313" key="4">
    <source>
        <dbReference type="EMBL" id="ROO31915.1"/>
    </source>
</evidence>
<comment type="similarity">
    <text evidence="3">Belongs to the UreF family.</text>
</comment>
<evidence type="ECO:0000256" key="2">
    <source>
        <dbReference type="ARBA" id="ARBA00023186"/>
    </source>
</evidence>
<dbReference type="GO" id="GO:0005737">
    <property type="term" value="C:cytoplasm"/>
    <property type="evidence" value="ECO:0007669"/>
    <property type="project" value="UniProtKB-SubCell"/>
</dbReference>
<comment type="caution">
    <text evidence="4">The sequence shown here is derived from an EMBL/GenBank/DDBJ whole genome shotgun (WGS) entry which is preliminary data.</text>
</comment>
<dbReference type="PIRSF" id="PIRSF009467">
    <property type="entry name" value="Ureas_acces_UreF"/>
    <property type="match status" value="1"/>
</dbReference>
<gene>
    <name evidence="3" type="primary">ureF</name>
    <name evidence="4" type="ORF">SAJA_01815</name>
</gene>
<comment type="subcellular location">
    <subcellularLocation>
        <location evidence="3">Cytoplasm</location>
    </subcellularLocation>
</comment>
<keyword evidence="3" id="KW-0963">Cytoplasm</keyword>
<dbReference type="AlphaFoldDB" id="A0A423Q0Y9"/>
<comment type="subunit">
    <text evidence="3">UreD, UreF and UreG form a complex that acts as a GTP-hydrolysis-dependent molecular chaperone, activating the urease apoprotein by helping to assemble the nickel containing metallocenter of UreC. The UreE protein probably delivers the nickel.</text>
</comment>
<dbReference type="HAMAP" id="MF_01385">
    <property type="entry name" value="UreF"/>
    <property type="match status" value="1"/>
</dbReference>